<feature type="compositionally biased region" description="Basic and acidic residues" evidence="1">
    <location>
        <begin position="22"/>
        <end position="32"/>
    </location>
</feature>
<evidence type="ECO:0000313" key="3">
    <source>
        <dbReference type="EMBL" id="GAA1114358.1"/>
    </source>
</evidence>
<dbReference type="Pfam" id="PF01590">
    <property type="entry name" value="GAF"/>
    <property type="match status" value="1"/>
</dbReference>
<sequence>MTTSGAARPSPAAGDGGGLRESGGHPRAEIRASWRRARASGMDPGGAPALAPLGLAEIERRREASALAPLVPSMTRALGAALEAGHLMVVSDLEGRVLWRIGTSAVRDRADRLGFVPGSAWSEGNVGTNAIGTALVLGAPVVIRGTEHFAESHMGWGCAAAPVRDPDSGRLLGAVDVSGPSRGLHPAELGLVELAARVAGLELAEERRARLDRLRVHATVLVARLDGPALVVDRHGHPALASGLVAPQRVVLPERMEPGHTWLPGFGRVHADPLLDGWLLRPEPESAGAARLELDLRSAPVLRISGDAGAWEHKLSLRHAEVLLALVRAGEQGRCARDLAEEIFGDPAKVVTVRAELSRLRRAVGATVLSQPYRIAPQVQVSLVLPADRGRLLPTSSAPVVTALRVGGAT</sequence>
<dbReference type="Gene3D" id="3.30.450.40">
    <property type="match status" value="1"/>
</dbReference>
<dbReference type="Proteomes" id="UP001501581">
    <property type="component" value="Unassembled WGS sequence"/>
</dbReference>
<reference evidence="4" key="1">
    <citation type="journal article" date="2019" name="Int. J. Syst. Evol. Microbiol.">
        <title>The Global Catalogue of Microorganisms (GCM) 10K type strain sequencing project: providing services to taxonomists for standard genome sequencing and annotation.</title>
        <authorList>
            <consortium name="The Broad Institute Genomics Platform"/>
            <consortium name="The Broad Institute Genome Sequencing Center for Infectious Disease"/>
            <person name="Wu L."/>
            <person name="Ma J."/>
        </authorList>
    </citation>
    <scope>NUCLEOTIDE SEQUENCE [LARGE SCALE GENOMIC DNA]</scope>
    <source>
        <strain evidence="4">JCM 13008</strain>
    </source>
</reference>
<gene>
    <name evidence="3" type="ORF">GCM10009668_41040</name>
</gene>
<comment type="caution">
    <text evidence="3">The sequence shown here is derived from an EMBL/GenBank/DDBJ whole genome shotgun (WGS) entry which is preliminary data.</text>
</comment>
<evidence type="ECO:0000313" key="4">
    <source>
        <dbReference type="Proteomes" id="UP001501581"/>
    </source>
</evidence>
<proteinExistence type="predicted"/>
<dbReference type="InterPro" id="IPR003018">
    <property type="entry name" value="GAF"/>
</dbReference>
<organism evidence="3 4">
    <name type="scientific">Nocardioides dubius</name>
    <dbReference type="NCBI Taxonomy" id="317019"/>
    <lineage>
        <taxon>Bacteria</taxon>
        <taxon>Bacillati</taxon>
        <taxon>Actinomycetota</taxon>
        <taxon>Actinomycetes</taxon>
        <taxon>Propionibacteriales</taxon>
        <taxon>Nocardioidaceae</taxon>
        <taxon>Nocardioides</taxon>
    </lineage>
</organism>
<protein>
    <submittedName>
        <fullName evidence="3">GAF domain-containing protein</fullName>
    </submittedName>
</protein>
<evidence type="ECO:0000259" key="2">
    <source>
        <dbReference type="Pfam" id="PF01590"/>
    </source>
</evidence>
<accession>A0ABP4EMS6</accession>
<feature type="domain" description="GAF" evidence="2">
    <location>
        <begin position="74"/>
        <end position="203"/>
    </location>
</feature>
<dbReference type="EMBL" id="BAAALG010000017">
    <property type="protein sequence ID" value="GAA1114358.1"/>
    <property type="molecule type" value="Genomic_DNA"/>
</dbReference>
<dbReference type="InterPro" id="IPR029016">
    <property type="entry name" value="GAF-like_dom_sf"/>
</dbReference>
<evidence type="ECO:0000256" key="1">
    <source>
        <dbReference type="SAM" id="MobiDB-lite"/>
    </source>
</evidence>
<feature type="region of interest" description="Disordered" evidence="1">
    <location>
        <begin position="1"/>
        <end position="32"/>
    </location>
</feature>
<name>A0ABP4EMS6_9ACTN</name>
<dbReference type="RefSeq" id="WP_343996794.1">
    <property type="nucleotide sequence ID" value="NZ_BAAALG010000017.1"/>
</dbReference>
<keyword evidence="4" id="KW-1185">Reference proteome</keyword>